<evidence type="ECO:0000256" key="10">
    <source>
        <dbReference type="ARBA" id="ARBA00048540"/>
    </source>
</evidence>
<evidence type="ECO:0000256" key="5">
    <source>
        <dbReference type="ARBA" id="ARBA00022679"/>
    </source>
</evidence>
<keyword evidence="13" id="KW-1185">Reference proteome</keyword>
<evidence type="ECO:0000256" key="11">
    <source>
        <dbReference type="SAM" id="MobiDB-lite"/>
    </source>
</evidence>
<evidence type="ECO:0000256" key="9">
    <source>
        <dbReference type="ARBA" id="ARBA00031306"/>
    </source>
</evidence>
<keyword evidence="12" id="KW-0449">Lipoprotein</keyword>
<dbReference type="EMBL" id="CP036316">
    <property type="protein sequence ID" value="QDT64436.1"/>
    <property type="molecule type" value="Genomic_DNA"/>
</dbReference>
<gene>
    <name evidence="12" type="primary">apbE_1</name>
    <name evidence="12" type="ORF">V22_16700</name>
</gene>
<evidence type="ECO:0000256" key="4">
    <source>
        <dbReference type="ARBA" id="ARBA00022630"/>
    </source>
</evidence>
<protein>
    <recommendedName>
        <fullName evidence="3">FAD:protein FMN transferase</fullName>
        <ecNumber evidence="2">2.7.1.180</ecNumber>
    </recommendedName>
    <alternativeName>
        <fullName evidence="9">Flavin transferase</fullName>
    </alternativeName>
</protein>
<organism evidence="12 13">
    <name type="scientific">Calycomorphotria hydatis</name>
    <dbReference type="NCBI Taxonomy" id="2528027"/>
    <lineage>
        <taxon>Bacteria</taxon>
        <taxon>Pseudomonadati</taxon>
        <taxon>Planctomycetota</taxon>
        <taxon>Planctomycetia</taxon>
        <taxon>Planctomycetales</taxon>
        <taxon>Planctomycetaceae</taxon>
        <taxon>Calycomorphotria</taxon>
    </lineage>
</organism>
<dbReference type="AlphaFoldDB" id="A0A517T7T4"/>
<feature type="compositionally biased region" description="Polar residues" evidence="11">
    <location>
        <begin position="1"/>
        <end position="19"/>
    </location>
</feature>
<proteinExistence type="predicted"/>
<evidence type="ECO:0000313" key="13">
    <source>
        <dbReference type="Proteomes" id="UP000319976"/>
    </source>
</evidence>
<dbReference type="Pfam" id="PF02424">
    <property type="entry name" value="ApbE"/>
    <property type="match status" value="1"/>
</dbReference>
<name>A0A517T7T4_9PLAN</name>
<dbReference type="KEGG" id="chya:V22_16700"/>
<dbReference type="GO" id="GO:0016740">
    <property type="term" value="F:transferase activity"/>
    <property type="evidence" value="ECO:0007669"/>
    <property type="project" value="UniProtKB-KW"/>
</dbReference>
<evidence type="ECO:0000256" key="8">
    <source>
        <dbReference type="ARBA" id="ARBA00022842"/>
    </source>
</evidence>
<keyword evidence="6" id="KW-0479">Metal-binding</keyword>
<evidence type="ECO:0000256" key="7">
    <source>
        <dbReference type="ARBA" id="ARBA00022827"/>
    </source>
</evidence>
<accession>A0A517T7T4</accession>
<dbReference type="PANTHER" id="PTHR30040:SF2">
    <property type="entry name" value="FAD:PROTEIN FMN TRANSFERASE"/>
    <property type="match status" value="1"/>
</dbReference>
<dbReference type="SUPFAM" id="SSF143631">
    <property type="entry name" value="ApbE-like"/>
    <property type="match status" value="1"/>
</dbReference>
<dbReference type="GO" id="GO:0046872">
    <property type="term" value="F:metal ion binding"/>
    <property type="evidence" value="ECO:0007669"/>
    <property type="project" value="UniProtKB-KW"/>
</dbReference>
<dbReference type="Gene3D" id="3.10.520.10">
    <property type="entry name" value="ApbE-like domains"/>
    <property type="match status" value="1"/>
</dbReference>
<dbReference type="InterPro" id="IPR003374">
    <property type="entry name" value="ApbE-like_sf"/>
</dbReference>
<evidence type="ECO:0000256" key="1">
    <source>
        <dbReference type="ARBA" id="ARBA00001946"/>
    </source>
</evidence>
<evidence type="ECO:0000256" key="2">
    <source>
        <dbReference type="ARBA" id="ARBA00011955"/>
    </source>
</evidence>
<comment type="cofactor">
    <cofactor evidence="1">
        <name>Mg(2+)</name>
        <dbReference type="ChEBI" id="CHEBI:18420"/>
    </cofactor>
</comment>
<feature type="region of interest" description="Disordered" evidence="11">
    <location>
        <begin position="1"/>
        <end position="27"/>
    </location>
</feature>
<evidence type="ECO:0000256" key="3">
    <source>
        <dbReference type="ARBA" id="ARBA00016337"/>
    </source>
</evidence>
<reference evidence="12 13" key="1">
    <citation type="submission" date="2019-02" db="EMBL/GenBank/DDBJ databases">
        <title>Deep-cultivation of Planctomycetes and their phenomic and genomic characterization uncovers novel biology.</title>
        <authorList>
            <person name="Wiegand S."/>
            <person name="Jogler M."/>
            <person name="Boedeker C."/>
            <person name="Pinto D."/>
            <person name="Vollmers J."/>
            <person name="Rivas-Marin E."/>
            <person name="Kohn T."/>
            <person name="Peeters S.H."/>
            <person name="Heuer A."/>
            <person name="Rast P."/>
            <person name="Oberbeckmann S."/>
            <person name="Bunk B."/>
            <person name="Jeske O."/>
            <person name="Meyerdierks A."/>
            <person name="Storesund J.E."/>
            <person name="Kallscheuer N."/>
            <person name="Luecker S."/>
            <person name="Lage O.M."/>
            <person name="Pohl T."/>
            <person name="Merkel B.J."/>
            <person name="Hornburger P."/>
            <person name="Mueller R.-W."/>
            <person name="Bruemmer F."/>
            <person name="Labrenz M."/>
            <person name="Spormann A.M."/>
            <person name="Op den Camp H."/>
            <person name="Overmann J."/>
            <person name="Amann R."/>
            <person name="Jetten M.S.M."/>
            <person name="Mascher T."/>
            <person name="Medema M.H."/>
            <person name="Devos D.P."/>
            <person name="Kaster A.-K."/>
            <person name="Ovreas L."/>
            <person name="Rohde M."/>
            <person name="Galperin M.Y."/>
            <person name="Jogler C."/>
        </authorList>
    </citation>
    <scope>NUCLEOTIDE SEQUENCE [LARGE SCALE GENOMIC DNA]</scope>
    <source>
        <strain evidence="12 13">V22</strain>
    </source>
</reference>
<dbReference type="EC" id="2.7.1.180" evidence="2"/>
<dbReference type="Proteomes" id="UP000319976">
    <property type="component" value="Chromosome"/>
</dbReference>
<keyword evidence="8" id="KW-0460">Magnesium</keyword>
<dbReference type="OrthoDB" id="9778595at2"/>
<dbReference type="InterPro" id="IPR024932">
    <property type="entry name" value="ApbE"/>
</dbReference>
<sequence>MTSQQPEPEANSDGTNAVPETNRRHFLTGEALRQEAERTQEALADAVLSEVEEDPTAGPTIRLSTRAMACEFSAIMNPGPASQVMHASDALDLIHLLEQKMTVYREDADLAVLNRDKPREPTPIDAELFEVLNLAREISEQTDGAFDPSSAAQIQLWNDCRNGNRLPTEHELANVLDRTGMWHFELSKENNSIAYLRDDVELNLGGIGKGFALDKAAEHLEQQEIEGFLLHGGHSSILARGTNGTNDGWPVGIGNPLFTSKRFGTLILRDQAMSTSGSNLQFFRHAGKRYGHILDPRTAQPAEGLLSAVVLAPSAAMADALSTAFFVLGLEKSVAFCDTHMSVSALLIPYPRRGGRLEFVNCGIPDEKLFLDEEQIETT</sequence>
<evidence type="ECO:0000313" key="12">
    <source>
        <dbReference type="EMBL" id="QDT64436.1"/>
    </source>
</evidence>
<dbReference type="PANTHER" id="PTHR30040">
    <property type="entry name" value="THIAMINE BIOSYNTHESIS LIPOPROTEIN APBE"/>
    <property type="match status" value="1"/>
</dbReference>
<dbReference type="RefSeq" id="WP_145261594.1">
    <property type="nucleotide sequence ID" value="NZ_CP036316.1"/>
</dbReference>
<evidence type="ECO:0000256" key="6">
    <source>
        <dbReference type="ARBA" id="ARBA00022723"/>
    </source>
</evidence>
<keyword evidence="4" id="KW-0285">Flavoprotein</keyword>
<keyword evidence="7" id="KW-0274">FAD</keyword>
<keyword evidence="5" id="KW-0808">Transferase</keyword>
<comment type="catalytic activity">
    <reaction evidence="10">
        <text>L-threonyl-[protein] + FAD = FMN-L-threonyl-[protein] + AMP + H(+)</text>
        <dbReference type="Rhea" id="RHEA:36847"/>
        <dbReference type="Rhea" id="RHEA-COMP:11060"/>
        <dbReference type="Rhea" id="RHEA-COMP:11061"/>
        <dbReference type="ChEBI" id="CHEBI:15378"/>
        <dbReference type="ChEBI" id="CHEBI:30013"/>
        <dbReference type="ChEBI" id="CHEBI:57692"/>
        <dbReference type="ChEBI" id="CHEBI:74257"/>
        <dbReference type="ChEBI" id="CHEBI:456215"/>
        <dbReference type="EC" id="2.7.1.180"/>
    </reaction>
</comment>